<dbReference type="InterPro" id="IPR043131">
    <property type="entry name" value="BCAT-like_N"/>
</dbReference>
<evidence type="ECO:0000256" key="7">
    <source>
        <dbReference type="ARBA" id="ARBA00035633"/>
    </source>
</evidence>
<keyword evidence="4" id="KW-0663">Pyridoxal phosphate</keyword>
<comment type="pathway">
    <text evidence="7">Cofactor biosynthesis; tetrahydrofolate biosynthesis; 4-aminobenzoate from chorismate: step 2/2.</text>
</comment>
<dbReference type="OrthoDB" id="9805628at2"/>
<evidence type="ECO:0000256" key="4">
    <source>
        <dbReference type="ARBA" id="ARBA00022898"/>
    </source>
</evidence>
<gene>
    <name evidence="11" type="ORF">AOY20_13675</name>
</gene>
<dbReference type="Proteomes" id="UP000064939">
    <property type="component" value="Chromosome"/>
</dbReference>
<dbReference type="STRING" id="1324350.AOY20_13675"/>
<dbReference type="AlphaFoldDB" id="A0A0N9VAW6"/>
<dbReference type="NCBIfam" id="TIGR03461">
    <property type="entry name" value="pabC_Proteo"/>
    <property type="match status" value="1"/>
</dbReference>
<dbReference type="EC" id="4.1.3.38" evidence="8 10"/>
<dbReference type="EMBL" id="CP012808">
    <property type="protein sequence ID" value="ALH96508.1"/>
    <property type="molecule type" value="Genomic_DNA"/>
</dbReference>
<dbReference type="GO" id="GO:0030170">
    <property type="term" value="F:pyridoxal phosphate binding"/>
    <property type="evidence" value="ECO:0007669"/>
    <property type="project" value="InterPro"/>
</dbReference>
<dbReference type="GO" id="GO:0046656">
    <property type="term" value="P:folic acid biosynthetic process"/>
    <property type="evidence" value="ECO:0007669"/>
    <property type="project" value="UniProtKB-KW"/>
</dbReference>
<dbReference type="InterPro" id="IPR036038">
    <property type="entry name" value="Aminotransferase-like"/>
</dbReference>
<keyword evidence="6 11" id="KW-0456">Lyase</keyword>
<evidence type="ECO:0000313" key="11">
    <source>
        <dbReference type="EMBL" id="ALH96508.1"/>
    </source>
</evidence>
<comment type="cofactor">
    <cofactor evidence="1">
        <name>pyridoxal 5'-phosphate</name>
        <dbReference type="ChEBI" id="CHEBI:597326"/>
    </cofactor>
</comment>
<dbReference type="GO" id="GO:0005829">
    <property type="term" value="C:cytosol"/>
    <property type="evidence" value="ECO:0007669"/>
    <property type="project" value="TreeGrafter"/>
</dbReference>
<protein>
    <recommendedName>
        <fullName evidence="8 10">Aminodeoxychorismate lyase</fullName>
        <ecNumber evidence="8 10">4.1.3.38</ecNumber>
    </recommendedName>
</protein>
<dbReference type="InterPro" id="IPR017824">
    <property type="entry name" value="Aminodeoxychorismate_lyase_IV"/>
</dbReference>
<evidence type="ECO:0000256" key="3">
    <source>
        <dbReference type="ARBA" id="ARBA00011738"/>
    </source>
</evidence>
<dbReference type="InterPro" id="IPR043132">
    <property type="entry name" value="BCAT-like_C"/>
</dbReference>
<dbReference type="PANTHER" id="PTHR42743:SF2">
    <property type="entry name" value="AMINODEOXYCHORISMATE LYASE"/>
    <property type="match status" value="1"/>
</dbReference>
<dbReference type="Pfam" id="PF01063">
    <property type="entry name" value="Aminotran_4"/>
    <property type="match status" value="1"/>
</dbReference>
<dbReference type="InterPro" id="IPR050571">
    <property type="entry name" value="Class-IV_PLP-Dep_Aminotrnsfr"/>
</dbReference>
<dbReference type="KEGG" id="aei:AOY20_13675"/>
<evidence type="ECO:0000256" key="5">
    <source>
        <dbReference type="ARBA" id="ARBA00022909"/>
    </source>
</evidence>
<keyword evidence="5" id="KW-0289">Folate biosynthesis</keyword>
<comment type="subunit">
    <text evidence="3">Homodimer.</text>
</comment>
<proteinExistence type="inferred from homology"/>
<sequence length="269" mass="30833">MKCFKNALETDYISLIDRAFHYGDGCFSTARIRNGRIELLDLHLARLALACEKLFLKFDVELIEASLKQINAQELVNGILKIVISRGNGQRGYSLPDHDADLWVYYYPKQTNDFQPEFIQAGILAQRMGFSMPNIVGLKTLNRLEQVLLKKEADEKGWAEAIACDLQGNIVEGVSSNCFIRIKNRWITPELRYNGVHGIMRAEILRRMQQYNIECEQSSIHIDEIENIQSLFFCNALNPMKIVTQLDQQSLDSQVCVDLFNSLHLNQMS</sequence>
<keyword evidence="12" id="KW-1185">Reference proteome</keyword>
<evidence type="ECO:0000256" key="2">
    <source>
        <dbReference type="ARBA" id="ARBA00009320"/>
    </source>
</evidence>
<evidence type="ECO:0000256" key="1">
    <source>
        <dbReference type="ARBA" id="ARBA00001933"/>
    </source>
</evidence>
<evidence type="ECO:0000256" key="10">
    <source>
        <dbReference type="NCBIfam" id="TIGR03461"/>
    </source>
</evidence>
<dbReference type="InterPro" id="IPR001544">
    <property type="entry name" value="Aminotrans_IV"/>
</dbReference>
<accession>A0A0N9VAW6</accession>
<evidence type="ECO:0000256" key="8">
    <source>
        <dbReference type="ARBA" id="ARBA00035676"/>
    </source>
</evidence>
<evidence type="ECO:0000256" key="6">
    <source>
        <dbReference type="ARBA" id="ARBA00023239"/>
    </source>
</evidence>
<comment type="similarity">
    <text evidence="2">Belongs to the class-IV pyridoxal-phosphate-dependent aminotransferase family.</text>
</comment>
<dbReference type="Gene3D" id="3.30.470.10">
    <property type="match status" value="1"/>
</dbReference>
<name>A0A0N9VAW6_9GAMM</name>
<dbReference type="PANTHER" id="PTHR42743">
    <property type="entry name" value="AMINO-ACID AMINOTRANSFERASE"/>
    <property type="match status" value="1"/>
</dbReference>
<comment type="catalytic activity">
    <reaction evidence="9">
        <text>4-amino-4-deoxychorismate = 4-aminobenzoate + pyruvate + H(+)</text>
        <dbReference type="Rhea" id="RHEA:16201"/>
        <dbReference type="ChEBI" id="CHEBI:15361"/>
        <dbReference type="ChEBI" id="CHEBI:15378"/>
        <dbReference type="ChEBI" id="CHEBI:17836"/>
        <dbReference type="ChEBI" id="CHEBI:58406"/>
        <dbReference type="EC" id="4.1.3.38"/>
    </reaction>
</comment>
<dbReference type="Gene3D" id="3.20.10.10">
    <property type="entry name" value="D-amino Acid Aminotransferase, subunit A, domain 2"/>
    <property type="match status" value="1"/>
</dbReference>
<dbReference type="RefSeq" id="WP_054582387.1">
    <property type="nucleotide sequence ID" value="NZ_CP012808.1"/>
</dbReference>
<reference evidence="11 12" key="1">
    <citation type="journal article" date="2015" name="Int. J. Syst. Evol. Microbiol.">
        <title>Acinetobacter equi sp. nov. isolated from horse faeces.</title>
        <authorList>
            <person name="Poppel M.T."/>
            <person name="Skiebe E."/>
            <person name="Laue M."/>
            <person name="Bergmann H."/>
            <person name="Ebersberger I."/>
            <person name="Garn T."/>
            <person name="Fruth A."/>
            <person name="Baumgardt S."/>
            <person name="Busse H.J."/>
            <person name="Wilharm G."/>
        </authorList>
    </citation>
    <scope>NUCLEOTIDE SEQUENCE [LARGE SCALE GENOMIC DNA]</scope>
    <source>
        <strain evidence="11 12">114</strain>
    </source>
</reference>
<evidence type="ECO:0000313" key="12">
    <source>
        <dbReference type="Proteomes" id="UP000064939"/>
    </source>
</evidence>
<dbReference type="GO" id="GO:0008696">
    <property type="term" value="F:4-amino-4-deoxychorismate lyase activity"/>
    <property type="evidence" value="ECO:0007669"/>
    <property type="project" value="UniProtKB-UniRule"/>
</dbReference>
<dbReference type="SUPFAM" id="SSF56752">
    <property type="entry name" value="D-aminoacid aminotransferase-like PLP-dependent enzymes"/>
    <property type="match status" value="1"/>
</dbReference>
<evidence type="ECO:0000256" key="9">
    <source>
        <dbReference type="ARBA" id="ARBA00049529"/>
    </source>
</evidence>
<organism evidence="11 12">
    <name type="scientific">Acinetobacter equi</name>
    <dbReference type="NCBI Taxonomy" id="1324350"/>
    <lineage>
        <taxon>Bacteria</taxon>
        <taxon>Pseudomonadati</taxon>
        <taxon>Pseudomonadota</taxon>
        <taxon>Gammaproteobacteria</taxon>
        <taxon>Moraxellales</taxon>
        <taxon>Moraxellaceae</taxon>
        <taxon>Acinetobacter</taxon>
    </lineage>
</organism>
<dbReference type="GO" id="GO:0008153">
    <property type="term" value="P:4-aminobenzoate biosynthetic process"/>
    <property type="evidence" value="ECO:0007669"/>
    <property type="project" value="UniProtKB-UniRule"/>
</dbReference>